<gene>
    <name evidence="3" type="ORF">AU252_04515</name>
</gene>
<keyword evidence="1" id="KW-0732">Signal</keyword>
<accession>A0A0U3FNU8</accession>
<name>A0A0U3FNU8_9MICC</name>
<evidence type="ECO:0000256" key="1">
    <source>
        <dbReference type="SAM" id="SignalP"/>
    </source>
</evidence>
<dbReference type="RefSeq" id="WP_058929691.1">
    <property type="nucleotide sequence ID" value="NZ_CP013747.1"/>
</dbReference>
<dbReference type="InterPro" id="IPR010895">
    <property type="entry name" value="CHRD"/>
</dbReference>
<protein>
    <recommendedName>
        <fullName evidence="2">CHRD domain-containing protein</fullName>
    </recommendedName>
</protein>
<evidence type="ECO:0000313" key="3">
    <source>
        <dbReference type="EMBL" id="ALV40519.1"/>
    </source>
</evidence>
<evidence type="ECO:0000259" key="2">
    <source>
        <dbReference type="SMART" id="SM00754"/>
    </source>
</evidence>
<feature type="domain" description="CHRD" evidence="2">
    <location>
        <begin position="31"/>
        <end position="146"/>
    </location>
</feature>
<dbReference type="KEGG" id="psul:AU252_04515"/>
<dbReference type="Pfam" id="PF07452">
    <property type="entry name" value="CHRD"/>
    <property type="match status" value="1"/>
</dbReference>
<dbReference type="SMART" id="SM00754">
    <property type="entry name" value="CHRD"/>
    <property type="match status" value="1"/>
</dbReference>
<sequence>MKSHPFRTAALATAIISLLGITAPAEAKPGAAPAIPLNTGQEADPVHTGAGGSFSYTIDDDELCYTLTVRDLSAPATAAHIHVASRNVAGPVVIPLDVVSGTDWTVDDCTTASPAVLAAIEANPGDYYVNVHNADFPGGEVRGQLK</sequence>
<dbReference type="STRING" id="121292.AU252_04515"/>
<dbReference type="AlphaFoldDB" id="A0A0U3FNU8"/>
<reference evidence="3 4" key="1">
    <citation type="submission" date="2015-12" db="EMBL/GenBank/DDBJ databases">
        <authorList>
            <person name="Shamseldin A."/>
            <person name="Moawad H."/>
            <person name="Abd El-Rahim W.M."/>
            <person name="Sadowsky M.J."/>
        </authorList>
    </citation>
    <scope>NUCLEOTIDE SEQUENCE [LARGE SCALE GENOMIC DNA]</scope>
    <source>
        <strain evidence="3 4">Ar51</strain>
    </source>
</reference>
<proteinExistence type="predicted"/>
<evidence type="ECO:0000313" key="4">
    <source>
        <dbReference type="Proteomes" id="UP000065151"/>
    </source>
</evidence>
<feature type="signal peptide" evidence="1">
    <location>
        <begin position="1"/>
        <end position="27"/>
    </location>
</feature>
<dbReference type="EMBL" id="CP013747">
    <property type="protein sequence ID" value="ALV40519.1"/>
    <property type="molecule type" value="Genomic_DNA"/>
</dbReference>
<feature type="chain" id="PRO_5006838550" description="CHRD domain-containing protein" evidence="1">
    <location>
        <begin position="28"/>
        <end position="146"/>
    </location>
</feature>
<dbReference type="Proteomes" id="UP000065151">
    <property type="component" value="Chromosome"/>
</dbReference>
<organism evidence="3">
    <name type="scientific">Pseudarthrobacter sulfonivorans</name>
    <dbReference type="NCBI Taxonomy" id="121292"/>
    <lineage>
        <taxon>Bacteria</taxon>
        <taxon>Bacillati</taxon>
        <taxon>Actinomycetota</taxon>
        <taxon>Actinomycetes</taxon>
        <taxon>Micrococcales</taxon>
        <taxon>Micrococcaceae</taxon>
        <taxon>Pseudarthrobacter</taxon>
    </lineage>
</organism>